<dbReference type="PANTHER" id="PTHR21310:SF15">
    <property type="entry name" value="AMINOGLYCOSIDE PHOSPHOTRANSFERASE DOMAIN-CONTAINING PROTEIN"/>
    <property type="match status" value="1"/>
</dbReference>
<dbReference type="STRING" id="1095629.A0A0C9X7B2"/>
<dbReference type="EMBL" id="KN838544">
    <property type="protein sequence ID" value="KIK08095.1"/>
    <property type="molecule type" value="Genomic_DNA"/>
</dbReference>
<evidence type="ECO:0000313" key="3">
    <source>
        <dbReference type="Proteomes" id="UP000054477"/>
    </source>
</evidence>
<reference evidence="2 3" key="1">
    <citation type="submission" date="2014-04" db="EMBL/GenBank/DDBJ databases">
        <authorList>
            <consortium name="DOE Joint Genome Institute"/>
            <person name="Kuo A."/>
            <person name="Kohler A."/>
            <person name="Nagy L.G."/>
            <person name="Floudas D."/>
            <person name="Copeland A."/>
            <person name="Barry K.W."/>
            <person name="Cichocki N."/>
            <person name="Veneault-Fourrey C."/>
            <person name="LaButti K."/>
            <person name="Lindquist E.A."/>
            <person name="Lipzen A."/>
            <person name="Lundell T."/>
            <person name="Morin E."/>
            <person name="Murat C."/>
            <person name="Sun H."/>
            <person name="Tunlid A."/>
            <person name="Henrissat B."/>
            <person name="Grigoriev I.V."/>
            <person name="Hibbett D.S."/>
            <person name="Martin F."/>
            <person name="Nordberg H.P."/>
            <person name="Cantor M.N."/>
            <person name="Hua S.X."/>
        </authorList>
    </citation>
    <scope>NUCLEOTIDE SEQUENCE [LARGE SCALE GENOMIC DNA]</scope>
    <source>
        <strain evidence="2 3">LaAM-08-1</strain>
    </source>
</reference>
<dbReference type="InterPro" id="IPR051678">
    <property type="entry name" value="AGP_Transferase"/>
</dbReference>
<name>A0A0C9X7B2_9AGAR</name>
<feature type="domain" description="Aminoglycoside phosphotransferase" evidence="1">
    <location>
        <begin position="52"/>
        <end position="259"/>
    </location>
</feature>
<dbReference type="HOGENOM" id="CLU_021768_3_2_1"/>
<keyword evidence="3" id="KW-1185">Reference proteome</keyword>
<dbReference type="InterPro" id="IPR002575">
    <property type="entry name" value="Aminoglycoside_PTrfase"/>
</dbReference>
<dbReference type="Gene3D" id="3.90.1200.10">
    <property type="match status" value="1"/>
</dbReference>
<dbReference type="OrthoDB" id="8300194at2759"/>
<protein>
    <recommendedName>
        <fullName evidence="1">Aminoglycoside phosphotransferase domain-containing protein</fullName>
    </recommendedName>
</protein>
<dbReference type="PANTHER" id="PTHR21310">
    <property type="entry name" value="AMINOGLYCOSIDE PHOSPHOTRANSFERASE-RELATED-RELATED"/>
    <property type="match status" value="1"/>
</dbReference>
<dbReference type="Pfam" id="PF01636">
    <property type="entry name" value="APH"/>
    <property type="match status" value="1"/>
</dbReference>
<evidence type="ECO:0000259" key="1">
    <source>
        <dbReference type="Pfam" id="PF01636"/>
    </source>
</evidence>
<organism evidence="2 3">
    <name type="scientific">Laccaria amethystina LaAM-08-1</name>
    <dbReference type="NCBI Taxonomy" id="1095629"/>
    <lineage>
        <taxon>Eukaryota</taxon>
        <taxon>Fungi</taxon>
        <taxon>Dikarya</taxon>
        <taxon>Basidiomycota</taxon>
        <taxon>Agaricomycotina</taxon>
        <taxon>Agaricomycetes</taxon>
        <taxon>Agaricomycetidae</taxon>
        <taxon>Agaricales</taxon>
        <taxon>Agaricineae</taxon>
        <taxon>Hydnangiaceae</taxon>
        <taxon>Laccaria</taxon>
    </lineage>
</organism>
<dbReference type="InterPro" id="IPR011009">
    <property type="entry name" value="Kinase-like_dom_sf"/>
</dbReference>
<proteinExistence type="predicted"/>
<evidence type="ECO:0000313" key="2">
    <source>
        <dbReference type="EMBL" id="KIK08095.1"/>
    </source>
</evidence>
<dbReference type="AlphaFoldDB" id="A0A0C9X7B2"/>
<gene>
    <name evidence="2" type="ORF">K443DRAFT_1977</name>
</gene>
<dbReference type="Proteomes" id="UP000054477">
    <property type="component" value="Unassembled WGS sequence"/>
</dbReference>
<dbReference type="CDD" id="cd05120">
    <property type="entry name" value="APH_ChoK_like"/>
    <property type="match status" value="1"/>
</dbReference>
<reference evidence="3" key="2">
    <citation type="submission" date="2015-01" db="EMBL/GenBank/DDBJ databases">
        <title>Evolutionary Origins and Diversification of the Mycorrhizal Mutualists.</title>
        <authorList>
            <consortium name="DOE Joint Genome Institute"/>
            <consortium name="Mycorrhizal Genomics Consortium"/>
            <person name="Kohler A."/>
            <person name="Kuo A."/>
            <person name="Nagy L.G."/>
            <person name="Floudas D."/>
            <person name="Copeland A."/>
            <person name="Barry K.W."/>
            <person name="Cichocki N."/>
            <person name="Veneault-Fourrey C."/>
            <person name="LaButti K."/>
            <person name="Lindquist E.A."/>
            <person name="Lipzen A."/>
            <person name="Lundell T."/>
            <person name="Morin E."/>
            <person name="Murat C."/>
            <person name="Riley R."/>
            <person name="Ohm R."/>
            <person name="Sun H."/>
            <person name="Tunlid A."/>
            <person name="Henrissat B."/>
            <person name="Grigoriev I.V."/>
            <person name="Hibbett D.S."/>
            <person name="Martin F."/>
        </authorList>
    </citation>
    <scope>NUCLEOTIDE SEQUENCE [LARGE SCALE GENOMIC DNA]</scope>
    <source>
        <strain evidence="3">LaAM-08-1</strain>
    </source>
</reference>
<dbReference type="SUPFAM" id="SSF56112">
    <property type="entry name" value="Protein kinase-like (PK-like)"/>
    <property type="match status" value="1"/>
</dbReference>
<accession>A0A0C9X7B2</accession>
<sequence length="289" mass="33673">MASTTSNRSLPLTDNSSAITPADVFDCRRMSLIRYLLLKIQIHMSWRKYRERYVGRIFRLGPKAIIKIGPLSEAQAMDFVAKNTNIPVPRILSVFTAKGEVHIVMEYIRAPLLHDCWEIMSWEQRKSIVVQLRDFILQLRALTPLHPGKIHAAGGVEFGLYDPRQQNKPFGPFKTVDQFHEFTGVNYLRQHIDEYPAFQSAFEKCAERTYSTKFSHGDLAPHNVMVQDGKVVCIIDWECAGWYPEYWEYTSCFRSNDLYTSFWDMMKEEMEPYPDELEIDHCLSGVFLR</sequence>